<comment type="caution">
    <text evidence="2">The sequence shown here is derived from an EMBL/GenBank/DDBJ whole genome shotgun (WGS) entry which is preliminary data.</text>
</comment>
<keyword evidence="3" id="KW-1185">Reference proteome</keyword>
<dbReference type="EMBL" id="JBANAX010000908">
    <property type="protein sequence ID" value="KAL1188986.1"/>
    <property type="molecule type" value="Genomic_DNA"/>
</dbReference>
<name>A0ABD0ZQT8_CARAN</name>
<dbReference type="AlphaFoldDB" id="A0ABD0ZQT8"/>
<dbReference type="Pfam" id="PF10532">
    <property type="entry name" value="Plant_all_beta"/>
    <property type="match status" value="1"/>
</dbReference>
<dbReference type="Proteomes" id="UP001558713">
    <property type="component" value="Unassembled WGS sequence"/>
</dbReference>
<accession>A0ABD0ZQT8</accession>
<protein>
    <recommendedName>
        <fullName evidence="1">MULE transposase N-terminal all-beta domain-containing protein</fullName>
    </recommendedName>
</protein>
<feature type="domain" description="MULE transposase N-terminal all-beta" evidence="1">
    <location>
        <begin position="53"/>
        <end position="126"/>
    </location>
</feature>
<proteinExistence type="predicted"/>
<evidence type="ECO:0000313" key="2">
    <source>
        <dbReference type="EMBL" id="KAL1188986.1"/>
    </source>
</evidence>
<organism evidence="2 3">
    <name type="scientific">Cardamine amara subsp. amara</name>
    <dbReference type="NCBI Taxonomy" id="228776"/>
    <lineage>
        <taxon>Eukaryota</taxon>
        <taxon>Viridiplantae</taxon>
        <taxon>Streptophyta</taxon>
        <taxon>Embryophyta</taxon>
        <taxon>Tracheophyta</taxon>
        <taxon>Spermatophyta</taxon>
        <taxon>Magnoliopsida</taxon>
        <taxon>eudicotyledons</taxon>
        <taxon>Gunneridae</taxon>
        <taxon>Pentapetalae</taxon>
        <taxon>rosids</taxon>
        <taxon>malvids</taxon>
        <taxon>Brassicales</taxon>
        <taxon>Brassicaceae</taxon>
        <taxon>Cardamineae</taxon>
        <taxon>Cardamine</taxon>
    </lineage>
</organism>
<gene>
    <name evidence="2" type="ORF">V5N11_014455</name>
</gene>
<evidence type="ECO:0000259" key="1">
    <source>
        <dbReference type="Pfam" id="PF10532"/>
    </source>
</evidence>
<reference evidence="2 3" key="1">
    <citation type="submission" date="2024-04" db="EMBL/GenBank/DDBJ databases">
        <title>Genome assembly C_amara_ONT_v2.</title>
        <authorList>
            <person name="Yant L."/>
            <person name="Moore C."/>
            <person name="Slenker M."/>
        </authorList>
    </citation>
    <scope>NUCLEOTIDE SEQUENCE [LARGE SCALE GENOMIC DNA]</scope>
    <source>
        <tissue evidence="2">Leaf</tissue>
    </source>
</reference>
<dbReference type="InterPro" id="IPR018290">
    <property type="entry name" value="MULE_transposase_N"/>
</dbReference>
<sequence length="129" mass="15109">MKKKSHTNVHFDYGGYYSEEHEWISRNSIYGISFKTAYLEEITYSVLVDKICMKIATLETSGKLKLSYSLSKSRRESYIVDDEDVYVFITSVDKEGLKPVLNVELLIDLENNRMVEARFQERRSEVHLV</sequence>
<evidence type="ECO:0000313" key="3">
    <source>
        <dbReference type="Proteomes" id="UP001558713"/>
    </source>
</evidence>